<dbReference type="Pfam" id="PF08980">
    <property type="entry name" value="DUF1883"/>
    <property type="match status" value="1"/>
</dbReference>
<keyword evidence="3" id="KW-1185">Reference proteome</keyword>
<dbReference type="EMBL" id="JAWRCO010000001">
    <property type="protein sequence ID" value="MDW6004342.1"/>
    <property type="molecule type" value="Genomic_DNA"/>
</dbReference>
<dbReference type="SUPFAM" id="SSF141099">
    <property type="entry name" value="Atu1913-like"/>
    <property type="match status" value="1"/>
</dbReference>
<dbReference type="Gene3D" id="4.10.1210.10">
    <property type="entry name" value="Atu1913-like"/>
    <property type="match status" value="1"/>
</dbReference>
<organism evidence="2 3">
    <name type="scientific">Vibrio mangrovi</name>
    <dbReference type="NCBI Taxonomy" id="474394"/>
    <lineage>
        <taxon>Bacteria</taxon>
        <taxon>Pseudomonadati</taxon>
        <taxon>Pseudomonadota</taxon>
        <taxon>Gammaproteobacteria</taxon>
        <taxon>Vibrionales</taxon>
        <taxon>Vibrionaceae</taxon>
        <taxon>Vibrio</taxon>
    </lineage>
</organism>
<accession>A0ABU4ICI8</accession>
<name>A0ABU4ICI8_9VIBR</name>
<protein>
    <submittedName>
        <fullName evidence="2">DUF1883 domain-containing protein</fullName>
    </submittedName>
</protein>
<proteinExistence type="predicted"/>
<feature type="domain" description="DUF1883" evidence="1">
    <location>
        <begin position="2"/>
        <end position="87"/>
    </location>
</feature>
<evidence type="ECO:0000313" key="2">
    <source>
        <dbReference type="EMBL" id="MDW6004342.1"/>
    </source>
</evidence>
<sequence length="88" mass="9752">MMNFTHYDLKLCKQGQKVEVTLQGNTANVILIDDANFQNYKNGGKYQAYGGHMTSSVSLLQVPHSGHWHVVIDRGGFSGTVQSSIRLL</sequence>
<evidence type="ECO:0000259" key="1">
    <source>
        <dbReference type="Pfam" id="PF08980"/>
    </source>
</evidence>
<dbReference type="InterPro" id="IPR036488">
    <property type="entry name" value="DUF1883-like_sf"/>
</dbReference>
<evidence type="ECO:0000313" key="3">
    <source>
        <dbReference type="Proteomes" id="UP001283366"/>
    </source>
</evidence>
<gene>
    <name evidence="2" type="ORF">SBX37_15910</name>
</gene>
<comment type="caution">
    <text evidence="2">The sequence shown here is derived from an EMBL/GenBank/DDBJ whole genome shotgun (WGS) entry which is preliminary data.</text>
</comment>
<dbReference type="InterPro" id="IPR015073">
    <property type="entry name" value="DUF1883"/>
</dbReference>
<dbReference type="RefSeq" id="WP_087478949.1">
    <property type="nucleotide sequence ID" value="NZ_AP024883.1"/>
</dbReference>
<reference evidence="2 3" key="1">
    <citation type="submission" date="2023-11" db="EMBL/GenBank/DDBJ databases">
        <title>Plant-associative lifestyle of Vibrio porteresiae and its evolutionary dynamics.</title>
        <authorList>
            <person name="Rameshkumar N."/>
            <person name="Kirti K."/>
        </authorList>
    </citation>
    <scope>NUCLEOTIDE SEQUENCE [LARGE SCALE GENOMIC DNA]</scope>
    <source>
        <strain evidence="2 3">MSSRF38</strain>
    </source>
</reference>
<dbReference type="Proteomes" id="UP001283366">
    <property type="component" value="Unassembled WGS sequence"/>
</dbReference>